<reference evidence="2 3" key="1">
    <citation type="submission" date="2019-03" db="EMBL/GenBank/DDBJ databases">
        <authorList>
            <person name="Gaulin E."/>
            <person name="Dumas B."/>
        </authorList>
    </citation>
    <scope>NUCLEOTIDE SEQUENCE [LARGE SCALE GENOMIC DNA]</scope>
    <source>
        <strain evidence="2">CBS 568.67</strain>
    </source>
</reference>
<dbReference type="Proteomes" id="UP000332933">
    <property type="component" value="Unassembled WGS sequence"/>
</dbReference>
<organism evidence="2 3">
    <name type="scientific">Aphanomyces stellatus</name>
    <dbReference type="NCBI Taxonomy" id="120398"/>
    <lineage>
        <taxon>Eukaryota</taxon>
        <taxon>Sar</taxon>
        <taxon>Stramenopiles</taxon>
        <taxon>Oomycota</taxon>
        <taxon>Saprolegniomycetes</taxon>
        <taxon>Saprolegniales</taxon>
        <taxon>Verrucalvaceae</taxon>
        <taxon>Aphanomyces</taxon>
    </lineage>
</organism>
<proteinExistence type="predicted"/>
<dbReference type="InterPro" id="IPR052050">
    <property type="entry name" value="SecEffector_AnkRepeat"/>
</dbReference>
<dbReference type="AlphaFoldDB" id="A0A485KEK7"/>
<dbReference type="SUPFAM" id="SSF140860">
    <property type="entry name" value="Pseudo ankyrin repeat-like"/>
    <property type="match status" value="1"/>
</dbReference>
<evidence type="ECO:0000313" key="1">
    <source>
        <dbReference type="EMBL" id="KAF0714811.1"/>
    </source>
</evidence>
<name>A0A485KEK7_9STRA</name>
<sequence length="575" mass="64062">MPETIRLIIQFQPGWPRDIWPFQRSFHCHRHKDHKRFHRHFLPWFETHGIARVPFLIKSAASDLKGPLVVCAVHHNFIDLLVMMVHQYAAHESMEYLLQDAAERGHLPVVAYLHDIGYHRRVPNAAKLAATHGHVHVLAYLHRHVAPIQSWMLQALDSVVLGGPMASLEYLLEAADPKVLIENECNPLTLRQVVARCLKAAVKAREAPTAAWLARRMAASHHGDDILQLLHRSLCDADYLLDCVVDVVDVSDDTLALFCDAGAPVAKLQTIFATLTCLAANDDRHLLAQTRCLERALSQGNVKVAKWLVDVMPPATWEKVFYSPSVIAQISTSRNSAIVESLANVPAISDDILMLFCHAGAFVANLAAVFSTLTCLINDEARRSRAQVRCLERSLDQGNIEAAKWLLESMPVAAWGPVLESPSVVARAVETRHLNILLLLETYGVAADKALLAAATSDRLKDVIHFLNTTRIDGKQSQTSSADTCASGEWKWNEWLVARQGGRVVVMRHVLVVMAQSKQHLNLFASLYNGWLSQEKSKSQRAYVQKSCFQKHGLSLCLDSRGTPVGVELDLLETR</sequence>
<evidence type="ECO:0000313" key="3">
    <source>
        <dbReference type="Proteomes" id="UP000332933"/>
    </source>
</evidence>
<accession>A0A485KEK7</accession>
<evidence type="ECO:0000313" key="2">
    <source>
        <dbReference type="EMBL" id="VFT80829.1"/>
    </source>
</evidence>
<dbReference type="OrthoDB" id="70387at2759"/>
<dbReference type="EMBL" id="CAADRA010000709">
    <property type="protein sequence ID" value="VFT80829.1"/>
    <property type="molecule type" value="Genomic_DNA"/>
</dbReference>
<reference evidence="1" key="2">
    <citation type="submission" date="2019-06" db="EMBL/GenBank/DDBJ databases">
        <title>Genomics analysis of Aphanomyces spp. identifies a new class of oomycete effector associated with host adaptation.</title>
        <authorList>
            <person name="Gaulin E."/>
        </authorList>
    </citation>
    <scope>NUCLEOTIDE SEQUENCE</scope>
    <source>
        <strain evidence="1">CBS 578.67</strain>
    </source>
</reference>
<dbReference type="EMBL" id="VJMH01000709">
    <property type="protein sequence ID" value="KAF0714811.1"/>
    <property type="molecule type" value="Genomic_DNA"/>
</dbReference>
<gene>
    <name evidence="2" type="primary">Aste57867_3674</name>
    <name evidence="1" type="ORF">As57867_003663</name>
    <name evidence="2" type="ORF">ASTE57867_3674</name>
</gene>
<dbReference type="PANTHER" id="PTHR46586:SF3">
    <property type="entry name" value="ANKYRIN REPEAT-CONTAINING PROTEIN"/>
    <property type="match status" value="1"/>
</dbReference>
<keyword evidence="3" id="KW-1185">Reference proteome</keyword>
<protein>
    <submittedName>
        <fullName evidence="2">Aste57867_3674 protein</fullName>
    </submittedName>
</protein>
<dbReference type="PANTHER" id="PTHR46586">
    <property type="entry name" value="ANKYRIN REPEAT-CONTAINING PROTEIN"/>
    <property type="match status" value="1"/>
</dbReference>